<accession>K0T930</accession>
<keyword evidence="3" id="KW-1185">Reference proteome</keyword>
<dbReference type="EMBL" id="AGNL01013729">
    <property type="protein sequence ID" value="EJK67052.1"/>
    <property type="molecule type" value="Genomic_DNA"/>
</dbReference>
<proteinExistence type="predicted"/>
<feature type="region of interest" description="Disordered" evidence="1">
    <location>
        <begin position="106"/>
        <end position="128"/>
    </location>
</feature>
<feature type="region of interest" description="Disordered" evidence="1">
    <location>
        <begin position="21"/>
        <end position="75"/>
    </location>
</feature>
<evidence type="ECO:0000313" key="2">
    <source>
        <dbReference type="EMBL" id="EJK67052.1"/>
    </source>
</evidence>
<feature type="non-terminal residue" evidence="2">
    <location>
        <position position="1"/>
    </location>
</feature>
<feature type="compositionally biased region" description="Gly residues" evidence="1">
    <location>
        <begin position="23"/>
        <end position="34"/>
    </location>
</feature>
<evidence type="ECO:0000313" key="3">
    <source>
        <dbReference type="Proteomes" id="UP000266841"/>
    </source>
</evidence>
<reference evidence="2 3" key="1">
    <citation type="journal article" date="2012" name="Genome Biol.">
        <title>Genome and low-iron response of an oceanic diatom adapted to chronic iron limitation.</title>
        <authorList>
            <person name="Lommer M."/>
            <person name="Specht M."/>
            <person name="Roy A.S."/>
            <person name="Kraemer L."/>
            <person name="Andreson R."/>
            <person name="Gutowska M.A."/>
            <person name="Wolf J."/>
            <person name="Bergner S.V."/>
            <person name="Schilhabel M.B."/>
            <person name="Klostermeier U.C."/>
            <person name="Beiko R.G."/>
            <person name="Rosenstiel P."/>
            <person name="Hippler M."/>
            <person name="Laroche J."/>
        </authorList>
    </citation>
    <scope>NUCLEOTIDE SEQUENCE [LARGE SCALE GENOMIC DNA]</scope>
    <source>
        <strain evidence="2 3">CCMP1005</strain>
    </source>
</reference>
<dbReference type="Proteomes" id="UP000266841">
    <property type="component" value="Unassembled WGS sequence"/>
</dbReference>
<dbReference type="AlphaFoldDB" id="K0T930"/>
<evidence type="ECO:0000256" key="1">
    <source>
        <dbReference type="SAM" id="MobiDB-lite"/>
    </source>
</evidence>
<sequence>SDGSFALRTETGVYRGTVERVALGGGGGSDGGGPASAAGGRAADEFEEAGLLTYGSLGDGTGPTPAGRAPVPSSVVSTPHHLVCLHPGTDEVRFVSRVGRRTVQTERVDWSSSRDGGGPDEPEDRRRPRAAELISDARRPDQVWLRSGRCLVHISSGHEDRDVWRYTLARCVERSDADAAAGGL</sequence>
<organism evidence="2 3">
    <name type="scientific">Thalassiosira oceanica</name>
    <name type="common">Marine diatom</name>
    <dbReference type="NCBI Taxonomy" id="159749"/>
    <lineage>
        <taxon>Eukaryota</taxon>
        <taxon>Sar</taxon>
        <taxon>Stramenopiles</taxon>
        <taxon>Ochrophyta</taxon>
        <taxon>Bacillariophyta</taxon>
        <taxon>Coscinodiscophyceae</taxon>
        <taxon>Thalassiosirophycidae</taxon>
        <taxon>Thalassiosirales</taxon>
        <taxon>Thalassiosiraceae</taxon>
        <taxon>Thalassiosira</taxon>
    </lineage>
</organism>
<name>K0T930_THAOC</name>
<gene>
    <name evidence="2" type="ORF">THAOC_11961</name>
</gene>
<protein>
    <submittedName>
        <fullName evidence="2">Uncharacterized protein</fullName>
    </submittedName>
</protein>
<comment type="caution">
    <text evidence="2">The sequence shown here is derived from an EMBL/GenBank/DDBJ whole genome shotgun (WGS) entry which is preliminary data.</text>
</comment>